<evidence type="ECO:0000256" key="9">
    <source>
        <dbReference type="ARBA" id="ARBA00023242"/>
    </source>
</evidence>
<reference evidence="12" key="2">
    <citation type="submission" date="2025-08" db="UniProtKB">
        <authorList>
            <consortium name="Ensembl"/>
        </authorList>
    </citation>
    <scope>IDENTIFICATION</scope>
</reference>
<keyword evidence="9" id="KW-0539">Nucleus</keyword>
<dbReference type="AlphaFoldDB" id="A0A3Q1IXZ5"/>
<dbReference type="InterPro" id="IPR042429">
    <property type="entry name" value="SFR1"/>
</dbReference>
<evidence type="ECO:0000256" key="1">
    <source>
        <dbReference type="ARBA" id="ARBA00004123"/>
    </source>
</evidence>
<evidence type="ECO:0000256" key="6">
    <source>
        <dbReference type="ARBA" id="ARBA00023054"/>
    </source>
</evidence>
<keyword evidence="7" id="KW-0804">Transcription</keyword>
<dbReference type="Gene3D" id="6.10.140.1020">
    <property type="match status" value="1"/>
</dbReference>
<gene>
    <name evidence="12" type="primary">SFR1</name>
</gene>
<comment type="subcellular location">
    <subcellularLocation>
        <location evidence="1">Nucleus</location>
    </subcellularLocation>
</comment>
<dbReference type="GO" id="GO:0032798">
    <property type="term" value="C:Swi5-Sfr1 complex"/>
    <property type="evidence" value="ECO:0007669"/>
    <property type="project" value="InterPro"/>
</dbReference>
<proteinExistence type="inferred from homology"/>
<dbReference type="OrthoDB" id="10051617at2759"/>
<protein>
    <recommendedName>
        <fullName evidence="3">Swi5-dependent recombination DNA repair protein 1 homolog</fullName>
    </recommendedName>
    <alternativeName>
        <fullName evidence="10">Meiosis protein 5 homolog</fullName>
    </alternativeName>
</protein>
<dbReference type="PANTHER" id="PTHR28643">
    <property type="entry name" value="SWI5-DEPENDENT RECOMBINATION DNA REPAIR PROTEIN 1 HOMOLOG"/>
    <property type="match status" value="1"/>
</dbReference>
<keyword evidence="6" id="KW-0175">Coiled coil</keyword>
<dbReference type="InParanoid" id="A0A3Q1IXZ5"/>
<evidence type="ECO:0000256" key="7">
    <source>
        <dbReference type="ARBA" id="ARBA00023163"/>
    </source>
</evidence>
<evidence type="ECO:0000256" key="8">
    <source>
        <dbReference type="ARBA" id="ARBA00023204"/>
    </source>
</evidence>
<dbReference type="Proteomes" id="UP000265040">
    <property type="component" value="Chromosome 15"/>
</dbReference>
<dbReference type="Pfam" id="PF10376">
    <property type="entry name" value="Mei5"/>
    <property type="match status" value="1"/>
</dbReference>
<evidence type="ECO:0000313" key="12">
    <source>
        <dbReference type="Ensembl" id="ENSATEP00000008461.2"/>
    </source>
</evidence>
<evidence type="ECO:0000256" key="11">
    <source>
        <dbReference type="SAM" id="MobiDB-lite"/>
    </source>
</evidence>
<dbReference type="GO" id="GO:0000724">
    <property type="term" value="P:double-strand break repair via homologous recombination"/>
    <property type="evidence" value="ECO:0007669"/>
    <property type="project" value="InterPro"/>
</dbReference>
<dbReference type="PANTHER" id="PTHR28643:SF1">
    <property type="entry name" value="SWI5-DEPENDENT RECOMBINATION DNA REPAIR PROTEIN 1 HOMOLOG"/>
    <property type="match status" value="1"/>
</dbReference>
<dbReference type="STRING" id="64144.ENSATEP00000008461"/>
<keyword evidence="4" id="KW-0227">DNA damage</keyword>
<keyword evidence="5" id="KW-0805">Transcription regulation</keyword>
<dbReference type="GeneTree" id="ENSGT00390000018550"/>
<dbReference type="FunCoup" id="A0A3Q1IXZ5">
    <property type="interactions" value="1048"/>
</dbReference>
<name>A0A3Q1IXZ5_ANATE</name>
<evidence type="ECO:0000256" key="2">
    <source>
        <dbReference type="ARBA" id="ARBA00008729"/>
    </source>
</evidence>
<accession>A0A3Q1IXZ5</accession>
<evidence type="ECO:0000256" key="3">
    <source>
        <dbReference type="ARBA" id="ARBA00014688"/>
    </source>
</evidence>
<reference evidence="12" key="1">
    <citation type="submission" date="2021-04" db="EMBL/GenBank/DDBJ databases">
        <authorList>
            <consortium name="Wellcome Sanger Institute Data Sharing"/>
        </authorList>
    </citation>
    <scope>NUCLEOTIDE SEQUENCE [LARGE SCALE GENOMIC DNA]</scope>
</reference>
<evidence type="ECO:0000256" key="4">
    <source>
        <dbReference type="ARBA" id="ARBA00022763"/>
    </source>
</evidence>
<dbReference type="InterPro" id="IPR018468">
    <property type="entry name" value="SFR1/Mei5"/>
</dbReference>
<reference evidence="12" key="3">
    <citation type="submission" date="2025-09" db="UniProtKB">
        <authorList>
            <consortium name="Ensembl"/>
        </authorList>
    </citation>
    <scope>IDENTIFICATION</scope>
</reference>
<dbReference type="Ensembl" id="ENSATET00000008611.3">
    <property type="protein sequence ID" value="ENSATEP00000008461.2"/>
    <property type="gene ID" value="ENSATEG00000005966.3"/>
</dbReference>
<keyword evidence="13" id="KW-1185">Reference proteome</keyword>
<comment type="similarity">
    <text evidence="2">Belongs to the SFR1/MEI5 family.</text>
</comment>
<feature type="region of interest" description="Disordered" evidence="11">
    <location>
        <begin position="117"/>
        <end position="141"/>
    </location>
</feature>
<feature type="region of interest" description="Disordered" evidence="11">
    <location>
        <begin position="1"/>
        <end position="24"/>
    </location>
</feature>
<evidence type="ECO:0000313" key="13">
    <source>
        <dbReference type="Proteomes" id="UP000265040"/>
    </source>
</evidence>
<evidence type="ECO:0000256" key="5">
    <source>
        <dbReference type="ARBA" id="ARBA00023015"/>
    </source>
</evidence>
<sequence>MEVTPKAAKLKPDDSSPCHSVESSPCEYKEERFSDEGCPVINFSPSSLQHHQRLSSSLKERLKRSRRSFTSPFSVAKRLCVEDLEEDGQQVSADPQETVNNLPVISHNVDVNRNEVRSGSEKFSGHIPEPTHPPSKDFAQQRDQLRKEVKDKMETLRRLKMVKMYRSKNDLTQLRTLTDKWRSCAQAALYELQSDVPIDGRKASLSELIDLFGLDDSILHFDRTEEDFTT</sequence>
<keyword evidence="8" id="KW-0234">DNA repair</keyword>
<evidence type="ECO:0000256" key="10">
    <source>
        <dbReference type="ARBA" id="ARBA00033234"/>
    </source>
</evidence>
<dbReference type="GO" id="GO:0003713">
    <property type="term" value="F:transcription coactivator activity"/>
    <property type="evidence" value="ECO:0007669"/>
    <property type="project" value="InterPro"/>
</dbReference>
<dbReference type="OMA" id="HEYSSPC"/>
<organism evidence="12 13">
    <name type="scientific">Anabas testudineus</name>
    <name type="common">Climbing perch</name>
    <name type="synonym">Anthias testudineus</name>
    <dbReference type="NCBI Taxonomy" id="64144"/>
    <lineage>
        <taxon>Eukaryota</taxon>
        <taxon>Metazoa</taxon>
        <taxon>Chordata</taxon>
        <taxon>Craniata</taxon>
        <taxon>Vertebrata</taxon>
        <taxon>Euteleostomi</taxon>
        <taxon>Actinopterygii</taxon>
        <taxon>Neopterygii</taxon>
        <taxon>Teleostei</taxon>
        <taxon>Neoteleostei</taxon>
        <taxon>Acanthomorphata</taxon>
        <taxon>Anabantaria</taxon>
        <taxon>Anabantiformes</taxon>
        <taxon>Anabantoidei</taxon>
        <taxon>Anabantidae</taxon>
        <taxon>Anabas</taxon>
    </lineage>
</organism>